<dbReference type="Proteomes" id="UP000636505">
    <property type="component" value="Unassembled WGS sequence"/>
</dbReference>
<evidence type="ECO:0000313" key="1">
    <source>
        <dbReference type="EMBL" id="MBE9077851.1"/>
    </source>
</evidence>
<name>A0A8J7APH4_9CYAN</name>
<proteinExistence type="predicted"/>
<gene>
    <name evidence="1" type="ORF">IQ241_11190</name>
</gene>
<dbReference type="InterPro" id="IPR025132">
    <property type="entry name" value="DUF4058"/>
</dbReference>
<dbReference type="Pfam" id="PF13267">
    <property type="entry name" value="DUF4058"/>
    <property type="match status" value="1"/>
</dbReference>
<accession>A0A8J7APH4</accession>
<reference evidence="1" key="1">
    <citation type="submission" date="2020-10" db="EMBL/GenBank/DDBJ databases">
        <authorList>
            <person name="Castelo-Branco R."/>
            <person name="Eusebio N."/>
            <person name="Adriana R."/>
            <person name="Vieira A."/>
            <person name="Brugerolle De Fraissinette N."/>
            <person name="Rezende De Castro R."/>
            <person name="Schneider M.P."/>
            <person name="Vasconcelos V."/>
            <person name="Leao P.N."/>
        </authorList>
    </citation>
    <scope>NUCLEOTIDE SEQUENCE</scope>
    <source>
        <strain evidence="1">LEGE 07310</strain>
    </source>
</reference>
<dbReference type="AlphaFoldDB" id="A0A8J7APH4"/>
<organism evidence="1 2">
    <name type="scientific">Vasconcelosia minhoensis LEGE 07310</name>
    <dbReference type="NCBI Taxonomy" id="915328"/>
    <lineage>
        <taxon>Bacteria</taxon>
        <taxon>Bacillati</taxon>
        <taxon>Cyanobacteriota</taxon>
        <taxon>Cyanophyceae</taxon>
        <taxon>Nodosilineales</taxon>
        <taxon>Cymatolegaceae</taxon>
        <taxon>Vasconcelosia</taxon>
        <taxon>Vasconcelosia minhoensis</taxon>
    </lineage>
</organism>
<keyword evidence="2" id="KW-1185">Reference proteome</keyword>
<dbReference type="EMBL" id="JADEXG010000022">
    <property type="protein sequence ID" value="MBE9077851.1"/>
    <property type="molecule type" value="Genomic_DNA"/>
</dbReference>
<sequence length="252" mass="28167">MTDKPPFPGMNPYSEHPALWPEIHHGAISSLMRVLNPQITPKYRAALDQRVYMDTLLVGIPESTVTQQSLSTEALIPASALRSAVVSIPERVTVPMLEEVTERYLEIREIKTQRVITVVELLSPKNKRSGEGRKQYLRKRQSLLNSQTHLVEIDLLRAGVPMPVEGGNKSDYQILVSRAQERPGAERYPFNLQDPIPCFLLPLQPGDEEPIIDLAQLIVQASEEAAIDLAIDYTQPPTPALSAEHAAWLKNL</sequence>
<protein>
    <submittedName>
        <fullName evidence="1">DUF4058 family protein</fullName>
    </submittedName>
</protein>
<comment type="caution">
    <text evidence="1">The sequence shown here is derived from an EMBL/GenBank/DDBJ whole genome shotgun (WGS) entry which is preliminary data.</text>
</comment>
<evidence type="ECO:0000313" key="2">
    <source>
        <dbReference type="Proteomes" id="UP000636505"/>
    </source>
</evidence>
<dbReference type="RefSeq" id="WP_193907057.1">
    <property type="nucleotide sequence ID" value="NZ_JADEXG010000022.1"/>
</dbReference>